<evidence type="ECO:0000313" key="4">
    <source>
        <dbReference type="EMBL" id="KXF78319.1"/>
    </source>
</evidence>
<dbReference type="EMBL" id="LNTU01000001">
    <property type="protein sequence ID" value="KXF78319.1"/>
    <property type="molecule type" value="Genomic_DNA"/>
</dbReference>
<dbReference type="InterPro" id="IPR028098">
    <property type="entry name" value="Glyco_trans_4-like_N"/>
</dbReference>
<evidence type="ECO:0000313" key="5">
    <source>
        <dbReference type="Proteomes" id="UP000070107"/>
    </source>
</evidence>
<comment type="caution">
    <text evidence="4">The sequence shown here is derived from an EMBL/GenBank/DDBJ whole genome shotgun (WGS) entry which is preliminary data.</text>
</comment>
<name>A0A135HYQ6_9HYPH</name>
<dbReference type="InterPro" id="IPR001296">
    <property type="entry name" value="Glyco_trans_1"/>
</dbReference>
<dbReference type="Pfam" id="PF13439">
    <property type="entry name" value="Glyco_transf_4"/>
    <property type="match status" value="1"/>
</dbReference>
<dbReference type="Proteomes" id="UP000070107">
    <property type="component" value="Unassembled WGS sequence"/>
</dbReference>
<gene>
    <name evidence="4" type="ORF">ATN84_00500</name>
</gene>
<dbReference type="SUPFAM" id="SSF53756">
    <property type="entry name" value="UDP-Glycosyltransferase/glycogen phosphorylase"/>
    <property type="match status" value="1"/>
</dbReference>
<dbReference type="CDD" id="cd03809">
    <property type="entry name" value="GT4_MtfB-like"/>
    <property type="match status" value="1"/>
</dbReference>
<organism evidence="4 5">
    <name type="scientific">Paramesorhizobium deserti</name>
    <dbReference type="NCBI Taxonomy" id="1494590"/>
    <lineage>
        <taxon>Bacteria</taxon>
        <taxon>Pseudomonadati</taxon>
        <taxon>Pseudomonadota</taxon>
        <taxon>Alphaproteobacteria</taxon>
        <taxon>Hyphomicrobiales</taxon>
        <taxon>Phyllobacteriaceae</taxon>
        <taxon>Paramesorhizobium</taxon>
    </lineage>
</organism>
<evidence type="ECO:0000259" key="3">
    <source>
        <dbReference type="Pfam" id="PF13439"/>
    </source>
</evidence>
<accession>A0A135HYQ6</accession>
<feature type="domain" description="Glycosyltransferase subfamily 4-like N-terminal" evidence="3">
    <location>
        <begin position="16"/>
        <end position="170"/>
    </location>
</feature>
<dbReference type="Gene3D" id="3.40.50.2000">
    <property type="entry name" value="Glycogen Phosphorylase B"/>
    <property type="match status" value="2"/>
</dbReference>
<dbReference type="Pfam" id="PF00534">
    <property type="entry name" value="Glycos_transf_1"/>
    <property type="match status" value="1"/>
</dbReference>
<dbReference type="PANTHER" id="PTHR46401:SF2">
    <property type="entry name" value="GLYCOSYLTRANSFERASE WBBK-RELATED"/>
    <property type="match status" value="1"/>
</dbReference>
<dbReference type="OrthoDB" id="9801609at2"/>
<sequence>MKIGIDARNLVPELTGIGRYLFEMCRQLAFGGNELFLYLPEKPVSALPQWPGTTVRIGNYRGGIRRMIWGQTALPRLAMKDRVDVFWGPAHRLPRFLDRHIPRVVTIHDLVWVHAAETMRPRTWAAERLLMKPALESADRIVAVSAATADALKTLLPHCAGKVRVVHPGLSAIGQGSSKDVLEKHGITGPYMLFVGTLEPRKNLPNLLEAYARLPGRVREGLALVIAGGQGWRLGDLRQQIARLGIEPFVRLTGYVPDDELAGLYANARFLAMPSFYEGFGFPIIEANAAGIPVLTSDSSSMPEVAGDAALLIDPADVQSIADGLARLATDDVLYRELSSRTRANAGRFNWEKSAGELMAVFREAIELRAP</sequence>
<evidence type="ECO:0000259" key="2">
    <source>
        <dbReference type="Pfam" id="PF00534"/>
    </source>
</evidence>
<keyword evidence="5" id="KW-1185">Reference proteome</keyword>
<dbReference type="STRING" id="1494590.ATN84_00500"/>
<feature type="domain" description="Glycosyl transferase family 1" evidence="2">
    <location>
        <begin position="188"/>
        <end position="343"/>
    </location>
</feature>
<dbReference type="PANTHER" id="PTHR46401">
    <property type="entry name" value="GLYCOSYLTRANSFERASE WBBK-RELATED"/>
    <property type="match status" value="1"/>
</dbReference>
<protein>
    <submittedName>
        <fullName evidence="4">Glycosyl transferase family 1</fullName>
    </submittedName>
</protein>
<evidence type="ECO:0000256" key="1">
    <source>
        <dbReference type="ARBA" id="ARBA00022679"/>
    </source>
</evidence>
<dbReference type="GO" id="GO:0016757">
    <property type="term" value="F:glycosyltransferase activity"/>
    <property type="evidence" value="ECO:0007669"/>
    <property type="project" value="InterPro"/>
</dbReference>
<proteinExistence type="predicted"/>
<dbReference type="AlphaFoldDB" id="A0A135HYQ6"/>
<keyword evidence="1 4" id="KW-0808">Transferase</keyword>
<dbReference type="FunFam" id="3.40.50.2000:FF:000119">
    <property type="entry name" value="Glycosyl transferase group 1"/>
    <property type="match status" value="1"/>
</dbReference>
<dbReference type="RefSeq" id="WP_068879589.1">
    <property type="nucleotide sequence ID" value="NZ_LNTU01000001.1"/>
</dbReference>
<reference evidence="4 5" key="1">
    <citation type="submission" date="2015-11" db="EMBL/GenBank/DDBJ databases">
        <title>Draft genome sequence of Paramesorhizobium deserti A-3-E, a strain highly resistant to diverse beta-lactam antibiotics.</title>
        <authorList>
            <person name="Lv R."/>
            <person name="Yang X."/>
            <person name="Fang N."/>
            <person name="Guo J."/>
            <person name="Luo X."/>
            <person name="Peng F."/>
            <person name="Yang R."/>
            <person name="Cui Y."/>
            <person name="Fang C."/>
            <person name="Song Y."/>
        </authorList>
    </citation>
    <scope>NUCLEOTIDE SEQUENCE [LARGE SCALE GENOMIC DNA]</scope>
    <source>
        <strain evidence="4 5">A-3-E</strain>
    </source>
</reference>